<sequence length="213" mass="24387">MRRTGLPDPALKQYSQKKESLPIQKLNHDSDPLYYGRSPLISKIFHSIRRSGANPECNRRLNSVIRGAATSGLNTGRDYEATQSNFAAFAPAGRPVVDFEINLIANRKSLMGKCELASRRYGKHHVKGLVYLRVLCDENENSLRADEAIQFFSRIAYIHFVGEYHIATRRRPEVRLKGNLESINNIPRHGRVTRQSMLAQSIYRCDAFKKQWL</sequence>
<dbReference type="Proteomes" id="UP000299102">
    <property type="component" value="Unassembled WGS sequence"/>
</dbReference>
<protein>
    <submittedName>
        <fullName evidence="1">Uncharacterized protein</fullName>
    </submittedName>
</protein>
<comment type="caution">
    <text evidence="1">The sequence shown here is derived from an EMBL/GenBank/DDBJ whole genome shotgun (WGS) entry which is preliminary data.</text>
</comment>
<name>A0A4C1TKT4_EUMVA</name>
<organism evidence="1 2">
    <name type="scientific">Eumeta variegata</name>
    <name type="common">Bagworm moth</name>
    <name type="synonym">Eumeta japonica</name>
    <dbReference type="NCBI Taxonomy" id="151549"/>
    <lineage>
        <taxon>Eukaryota</taxon>
        <taxon>Metazoa</taxon>
        <taxon>Ecdysozoa</taxon>
        <taxon>Arthropoda</taxon>
        <taxon>Hexapoda</taxon>
        <taxon>Insecta</taxon>
        <taxon>Pterygota</taxon>
        <taxon>Neoptera</taxon>
        <taxon>Endopterygota</taxon>
        <taxon>Lepidoptera</taxon>
        <taxon>Glossata</taxon>
        <taxon>Ditrysia</taxon>
        <taxon>Tineoidea</taxon>
        <taxon>Psychidae</taxon>
        <taxon>Oiketicinae</taxon>
        <taxon>Eumeta</taxon>
    </lineage>
</organism>
<reference evidence="1 2" key="1">
    <citation type="journal article" date="2019" name="Commun. Biol.">
        <title>The bagworm genome reveals a unique fibroin gene that provides high tensile strength.</title>
        <authorList>
            <person name="Kono N."/>
            <person name="Nakamura H."/>
            <person name="Ohtoshi R."/>
            <person name="Tomita M."/>
            <person name="Numata K."/>
            <person name="Arakawa K."/>
        </authorList>
    </citation>
    <scope>NUCLEOTIDE SEQUENCE [LARGE SCALE GENOMIC DNA]</scope>
</reference>
<keyword evidence="2" id="KW-1185">Reference proteome</keyword>
<proteinExistence type="predicted"/>
<evidence type="ECO:0000313" key="1">
    <source>
        <dbReference type="EMBL" id="GBP14705.1"/>
    </source>
</evidence>
<dbReference type="EMBL" id="BGZK01000066">
    <property type="protein sequence ID" value="GBP14705.1"/>
    <property type="molecule type" value="Genomic_DNA"/>
</dbReference>
<dbReference type="AlphaFoldDB" id="A0A4C1TKT4"/>
<accession>A0A4C1TKT4</accession>
<evidence type="ECO:0000313" key="2">
    <source>
        <dbReference type="Proteomes" id="UP000299102"/>
    </source>
</evidence>
<gene>
    <name evidence="1" type="ORF">EVAR_9610_1</name>
</gene>